<evidence type="ECO:0000313" key="2">
    <source>
        <dbReference type="EMBL" id="QGG79298.1"/>
    </source>
</evidence>
<dbReference type="InterPro" id="IPR011978">
    <property type="entry name" value="YgfB-like"/>
</dbReference>
<evidence type="ECO:0000256" key="1">
    <source>
        <dbReference type="ARBA" id="ARBA00038308"/>
    </source>
</evidence>
<dbReference type="KEGG" id="llp:GH975_01450"/>
<dbReference type="Gene3D" id="1.20.120.740">
    <property type="entry name" value="YgfB uncharacterised protein family UPF0149, PF03695"/>
    <property type="match status" value="1"/>
</dbReference>
<dbReference type="Proteomes" id="UP000388235">
    <property type="component" value="Chromosome"/>
</dbReference>
<accession>A0A5Q2Q6B6</accession>
<dbReference type="SUPFAM" id="SSF101327">
    <property type="entry name" value="YgfB-like"/>
    <property type="match status" value="1"/>
</dbReference>
<protein>
    <submittedName>
        <fullName evidence="2">UPF0149 family protein</fullName>
    </submittedName>
</protein>
<evidence type="ECO:0000313" key="3">
    <source>
        <dbReference type="Proteomes" id="UP000388235"/>
    </source>
</evidence>
<dbReference type="PANTHER" id="PTHR37528:SF1">
    <property type="entry name" value="UPF0149 PROTEIN YGFB"/>
    <property type="match status" value="1"/>
</dbReference>
<proteinExistence type="inferred from homology"/>
<name>A0A5Q2Q6B6_9GAMM</name>
<dbReference type="InterPro" id="IPR036255">
    <property type="entry name" value="YgfB-like_sf"/>
</dbReference>
<dbReference type="EMBL" id="CP045871">
    <property type="protein sequence ID" value="QGG79298.1"/>
    <property type="molecule type" value="Genomic_DNA"/>
</dbReference>
<dbReference type="Pfam" id="PF03695">
    <property type="entry name" value="UPF0149"/>
    <property type="match status" value="1"/>
</dbReference>
<gene>
    <name evidence="2" type="ORF">GH975_01450</name>
</gene>
<dbReference type="OrthoDB" id="9783391at2"/>
<organism evidence="2 3">
    <name type="scientific">Litorivicinus lipolyticus</name>
    <dbReference type="NCBI Taxonomy" id="418701"/>
    <lineage>
        <taxon>Bacteria</taxon>
        <taxon>Pseudomonadati</taxon>
        <taxon>Pseudomonadota</taxon>
        <taxon>Gammaproteobacteria</taxon>
        <taxon>Oceanospirillales</taxon>
        <taxon>Litorivicinaceae</taxon>
        <taxon>Litorivicinus</taxon>
    </lineage>
</organism>
<comment type="similarity">
    <text evidence="1">Belongs to the UPF0149 family.</text>
</comment>
<dbReference type="AlphaFoldDB" id="A0A5Q2Q6B6"/>
<reference evidence="2 3" key="1">
    <citation type="submission" date="2019-11" db="EMBL/GenBank/DDBJ databases">
        <authorList>
            <person name="Khan S.A."/>
            <person name="Jeon C.O."/>
            <person name="Chun B.H."/>
        </authorList>
    </citation>
    <scope>NUCLEOTIDE SEQUENCE [LARGE SCALE GENOMIC DNA]</scope>
    <source>
        <strain evidence="2 3">IMCC 1097</strain>
    </source>
</reference>
<sequence>MQLDLDQTQLSEQLHGALAQWDTDLSVAEFHGSLCGLMAAGEAPTPAAMLAKLSDVMDQSLQSHSLLLEALWGQTLAQLESESFGLVPLIERDDLDLRLADLANWCQGFLLGVGFSGDTRTDSPETQQALEDMVAISHVALDGEDRIDGSDLEEVYEYARMTAHLLFVERHMANSTEKISATAH</sequence>
<dbReference type="RefSeq" id="WP_153712802.1">
    <property type="nucleotide sequence ID" value="NZ_CP045871.1"/>
</dbReference>
<dbReference type="GO" id="GO:0005829">
    <property type="term" value="C:cytosol"/>
    <property type="evidence" value="ECO:0007669"/>
    <property type="project" value="TreeGrafter"/>
</dbReference>
<dbReference type="PANTHER" id="PTHR37528">
    <property type="entry name" value="UPF0149 PROTEIN YGFB"/>
    <property type="match status" value="1"/>
</dbReference>
<keyword evidence="3" id="KW-1185">Reference proteome</keyword>